<dbReference type="Pfam" id="PF12937">
    <property type="entry name" value="F-box-like"/>
    <property type="match status" value="1"/>
</dbReference>
<sequence>MEIAQRSLEWGPVTLRRSRELRFNLQNLPREIWISVFEAMEAPSDLLKVIRTCKFFYSLAVRVLYRDLHWMGPFLYTKNVPFWNRHPSSMALVPTSLTVSISLVGDSTFLRYNPKAGVVEEDGTWKAWPQFSVAQRIPPSKSTYKSVSFYASDAMYNAVTTRISTFKVLRELIFHWSDLPDTLFPTLKLLPRLRRLSIQYCTLPAMQLEPDPSFSELPLTELTLWYNRGDPETVFNSNYVYTLYLCTAKNLHTLRIDWTPVTGRFLSCQNPNAPIAPLAALKDVMIRFPTTKIWPSDSAEDSEHDAFVAFLQGSPGIERFACVNRKMGLRLPETVMPKLTSYSGTMAAVSELLGSRPVEHVELTDRDKRVSDVLFALQRIAGMKPRLQTLCFAVHTWDDEILYALASLFVDLRKIQVKFSAGFVPEQTLLSLGSVFLNKFPLLGTLLIFRTAPYLQPPAMTDQYSEYGTDRISRPAAAQDASPVPVPVDDDEEVKSSLNAWRKPCPLLRQVQLTDGFIWRRAFSGDEWCKRALPPANKIAELY</sequence>
<evidence type="ECO:0000313" key="2">
    <source>
        <dbReference type="EMBL" id="GLB39427.1"/>
    </source>
</evidence>
<feature type="domain" description="F-box" evidence="1">
    <location>
        <begin position="22"/>
        <end position="68"/>
    </location>
</feature>
<dbReference type="OrthoDB" id="5354526at2759"/>
<protein>
    <recommendedName>
        <fullName evidence="1">F-box domain-containing protein</fullName>
    </recommendedName>
</protein>
<reference evidence="2" key="1">
    <citation type="submission" date="2022-07" db="EMBL/GenBank/DDBJ databases">
        <title>The genome of Lyophyllum shimeji provides insight into the initial evolution of ectomycorrhizal fungal genome.</title>
        <authorList>
            <person name="Kobayashi Y."/>
            <person name="Shibata T."/>
            <person name="Hirakawa H."/>
            <person name="Shigenobu S."/>
            <person name="Nishiyama T."/>
            <person name="Yamada A."/>
            <person name="Hasebe M."/>
            <person name="Kawaguchi M."/>
        </authorList>
    </citation>
    <scope>NUCLEOTIDE SEQUENCE</scope>
    <source>
        <strain evidence="2">AT787</strain>
    </source>
</reference>
<dbReference type="SUPFAM" id="SSF81383">
    <property type="entry name" value="F-box domain"/>
    <property type="match status" value="1"/>
</dbReference>
<dbReference type="InterPro" id="IPR001810">
    <property type="entry name" value="F-box_dom"/>
</dbReference>
<proteinExistence type="predicted"/>
<evidence type="ECO:0000313" key="3">
    <source>
        <dbReference type="Proteomes" id="UP001063166"/>
    </source>
</evidence>
<comment type="caution">
    <text evidence="2">The sequence shown here is derived from an EMBL/GenBank/DDBJ whole genome shotgun (WGS) entry which is preliminary data.</text>
</comment>
<dbReference type="InterPro" id="IPR032675">
    <property type="entry name" value="LRR_dom_sf"/>
</dbReference>
<dbReference type="SUPFAM" id="SSF52047">
    <property type="entry name" value="RNI-like"/>
    <property type="match status" value="1"/>
</dbReference>
<dbReference type="InterPro" id="IPR036047">
    <property type="entry name" value="F-box-like_dom_sf"/>
</dbReference>
<keyword evidence="3" id="KW-1185">Reference proteome</keyword>
<dbReference type="PROSITE" id="PS50181">
    <property type="entry name" value="FBOX"/>
    <property type="match status" value="1"/>
</dbReference>
<dbReference type="AlphaFoldDB" id="A0A9P3PN45"/>
<dbReference type="Proteomes" id="UP001063166">
    <property type="component" value="Unassembled WGS sequence"/>
</dbReference>
<dbReference type="Gene3D" id="3.80.10.10">
    <property type="entry name" value="Ribonuclease Inhibitor"/>
    <property type="match status" value="1"/>
</dbReference>
<dbReference type="EMBL" id="BRPK01000006">
    <property type="protein sequence ID" value="GLB39427.1"/>
    <property type="molecule type" value="Genomic_DNA"/>
</dbReference>
<gene>
    <name evidence="2" type="ORF">LshimejAT787_0605890</name>
</gene>
<evidence type="ECO:0000259" key="1">
    <source>
        <dbReference type="PROSITE" id="PS50181"/>
    </source>
</evidence>
<organism evidence="2 3">
    <name type="scientific">Lyophyllum shimeji</name>
    <name type="common">Hon-shimeji</name>
    <name type="synonym">Tricholoma shimeji</name>
    <dbReference type="NCBI Taxonomy" id="47721"/>
    <lineage>
        <taxon>Eukaryota</taxon>
        <taxon>Fungi</taxon>
        <taxon>Dikarya</taxon>
        <taxon>Basidiomycota</taxon>
        <taxon>Agaricomycotina</taxon>
        <taxon>Agaricomycetes</taxon>
        <taxon>Agaricomycetidae</taxon>
        <taxon>Agaricales</taxon>
        <taxon>Tricholomatineae</taxon>
        <taxon>Lyophyllaceae</taxon>
        <taxon>Lyophyllum</taxon>
    </lineage>
</organism>
<accession>A0A9P3PN45</accession>
<name>A0A9P3PN45_LYOSH</name>